<dbReference type="GO" id="GO:0004519">
    <property type="term" value="F:endonuclease activity"/>
    <property type="evidence" value="ECO:0007669"/>
    <property type="project" value="UniProtKB-KW"/>
</dbReference>
<dbReference type="Gene3D" id="3.60.10.10">
    <property type="entry name" value="Endonuclease/exonuclease/phosphatase"/>
    <property type="match status" value="1"/>
</dbReference>
<evidence type="ECO:0000313" key="3">
    <source>
        <dbReference type="Proteomes" id="UP001597063"/>
    </source>
</evidence>
<dbReference type="PANTHER" id="PTHR16320">
    <property type="entry name" value="SPHINGOMYELINASE FAMILY MEMBER"/>
    <property type="match status" value="1"/>
</dbReference>
<gene>
    <name evidence="2" type="ORF">ACFQZM_43350</name>
</gene>
<dbReference type="Pfam" id="PF03372">
    <property type="entry name" value="Exo_endo_phos"/>
    <property type="match status" value="1"/>
</dbReference>
<name>A0ABW2XYC9_9ACTN</name>
<dbReference type="EMBL" id="JBHTGP010000028">
    <property type="protein sequence ID" value="MFD0691389.1"/>
    <property type="molecule type" value="Genomic_DNA"/>
</dbReference>
<proteinExistence type="predicted"/>
<evidence type="ECO:0000313" key="2">
    <source>
        <dbReference type="EMBL" id="MFD0691389.1"/>
    </source>
</evidence>
<dbReference type="Proteomes" id="UP001597063">
    <property type="component" value="Unassembled WGS sequence"/>
</dbReference>
<dbReference type="InterPro" id="IPR038772">
    <property type="entry name" value="Sph/SMPD2-like"/>
</dbReference>
<dbReference type="InterPro" id="IPR036691">
    <property type="entry name" value="Endo/exonu/phosph_ase_sf"/>
</dbReference>
<dbReference type="RefSeq" id="WP_131762386.1">
    <property type="nucleotide sequence ID" value="NZ_CAACUY010000226.1"/>
</dbReference>
<protein>
    <submittedName>
        <fullName evidence="2">Endonuclease/exonuclease/phosphatase family protein</fullName>
    </submittedName>
</protein>
<keyword evidence="3" id="KW-1185">Reference proteome</keyword>
<keyword evidence="2" id="KW-0255">Endonuclease</keyword>
<keyword evidence="2" id="KW-0378">Hydrolase</keyword>
<feature type="domain" description="Endonuclease/exonuclease/phosphatase" evidence="1">
    <location>
        <begin position="39"/>
        <end position="276"/>
    </location>
</feature>
<reference evidence="3" key="1">
    <citation type="journal article" date="2019" name="Int. J. Syst. Evol. Microbiol.">
        <title>The Global Catalogue of Microorganisms (GCM) 10K type strain sequencing project: providing services to taxonomists for standard genome sequencing and annotation.</title>
        <authorList>
            <consortium name="The Broad Institute Genomics Platform"/>
            <consortium name="The Broad Institute Genome Sequencing Center for Infectious Disease"/>
            <person name="Wu L."/>
            <person name="Ma J."/>
        </authorList>
    </citation>
    <scope>NUCLEOTIDE SEQUENCE [LARGE SCALE GENOMIC DNA]</scope>
    <source>
        <strain evidence="3">JCM 9371</strain>
    </source>
</reference>
<sequence>MIWILRVAASRAATRTGLVCGCDQVCTARRWVLLSFRLLTFNTLFRGRSRARIAALARLLDGSSYDVVCLQEVISPLNLAILRRSTRSYRYVAHGPLMPLVHGGLVLLSRHPIERRLFHRYAFTGPPRRERLMRKGVLLVRVRVGDRHMTIANTHLSANMTDDWTPGNPYARVEADELGQLAAFLAHPNVTAPLIVAGDFNVPRDSPILGDFLATTGLVDVMAGDEETTYRPTPELPFPKPIDQVLATPQLSATTELVFKEHVRLADGSAAYLSDHYGIGAAFSL</sequence>
<keyword evidence="2" id="KW-0540">Nuclease</keyword>
<accession>A0ABW2XYC9</accession>
<comment type="caution">
    <text evidence="2">The sequence shown here is derived from an EMBL/GenBank/DDBJ whole genome shotgun (WGS) entry which is preliminary data.</text>
</comment>
<organism evidence="2 3">
    <name type="scientific">Actinomadura fibrosa</name>
    <dbReference type="NCBI Taxonomy" id="111802"/>
    <lineage>
        <taxon>Bacteria</taxon>
        <taxon>Bacillati</taxon>
        <taxon>Actinomycetota</taxon>
        <taxon>Actinomycetes</taxon>
        <taxon>Streptosporangiales</taxon>
        <taxon>Thermomonosporaceae</taxon>
        <taxon>Actinomadura</taxon>
    </lineage>
</organism>
<dbReference type="InterPro" id="IPR005135">
    <property type="entry name" value="Endo/exonuclease/phosphatase"/>
</dbReference>
<dbReference type="SUPFAM" id="SSF56219">
    <property type="entry name" value="DNase I-like"/>
    <property type="match status" value="1"/>
</dbReference>
<dbReference type="PANTHER" id="PTHR16320:SF1">
    <property type="entry name" value="SPHINGOMYELINASE DDB_G0288017"/>
    <property type="match status" value="1"/>
</dbReference>
<evidence type="ECO:0000259" key="1">
    <source>
        <dbReference type="Pfam" id="PF03372"/>
    </source>
</evidence>